<organism evidence="2 3">
    <name type="scientific">Phakopsora pachyrhizi</name>
    <name type="common">Asian soybean rust disease fungus</name>
    <dbReference type="NCBI Taxonomy" id="170000"/>
    <lineage>
        <taxon>Eukaryota</taxon>
        <taxon>Fungi</taxon>
        <taxon>Dikarya</taxon>
        <taxon>Basidiomycota</taxon>
        <taxon>Pucciniomycotina</taxon>
        <taxon>Pucciniomycetes</taxon>
        <taxon>Pucciniales</taxon>
        <taxon>Phakopsoraceae</taxon>
        <taxon>Phakopsora</taxon>
    </lineage>
</organism>
<sequence length="170" mass="19011">MDSSDVTIINNLSHIYFGVQPGATFIAWTGGIITFEALRLIQKFDSKVPIMRRAFVVLTLVMSFLLFGTFGAVKYFYAVDSLVDDPRMLKFKNILDWNLGCSRLAVLSGQSFYTYLLLSSTKDSKIGPGRIIKAICFLLIIGCFGLSLVAVSASSQKIDVFEQRRLAWKM</sequence>
<name>A0AAV0AJD2_PHAPC</name>
<dbReference type="AlphaFoldDB" id="A0AAV0AJD2"/>
<dbReference type="EMBL" id="CALTRL010000184">
    <property type="protein sequence ID" value="CAH7666983.1"/>
    <property type="molecule type" value="Genomic_DNA"/>
</dbReference>
<evidence type="ECO:0000313" key="3">
    <source>
        <dbReference type="Proteomes" id="UP001153365"/>
    </source>
</evidence>
<keyword evidence="1" id="KW-0812">Transmembrane</keyword>
<accession>A0AAV0AJD2</accession>
<feature type="transmembrane region" description="Helical" evidence="1">
    <location>
        <begin position="55"/>
        <end position="77"/>
    </location>
</feature>
<protein>
    <submittedName>
        <fullName evidence="2">Expressed protein</fullName>
    </submittedName>
</protein>
<evidence type="ECO:0000256" key="1">
    <source>
        <dbReference type="SAM" id="Phobius"/>
    </source>
</evidence>
<keyword evidence="1" id="KW-1133">Transmembrane helix</keyword>
<feature type="transmembrane region" description="Helical" evidence="1">
    <location>
        <begin position="130"/>
        <end position="151"/>
    </location>
</feature>
<keyword evidence="1" id="KW-0472">Membrane</keyword>
<evidence type="ECO:0000313" key="2">
    <source>
        <dbReference type="EMBL" id="CAH7666983.1"/>
    </source>
</evidence>
<comment type="caution">
    <text evidence="2">The sequence shown here is derived from an EMBL/GenBank/DDBJ whole genome shotgun (WGS) entry which is preliminary data.</text>
</comment>
<gene>
    <name evidence="2" type="ORF">PPACK8108_LOCUS1352</name>
</gene>
<feature type="transmembrane region" description="Helical" evidence="1">
    <location>
        <begin position="15"/>
        <end position="35"/>
    </location>
</feature>
<dbReference type="Proteomes" id="UP001153365">
    <property type="component" value="Unassembled WGS sequence"/>
</dbReference>
<reference evidence="2" key="1">
    <citation type="submission" date="2022-06" db="EMBL/GenBank/DDBJ databases">
        <authorList>
            <consortium name="SYNGENTA / RWTH Aachen University"/>
        </authorList>
    </citation>
    <scope>NUCLEOTIDE SEQUENCE</scope>
</reference>
<keyword evidence="3" id="KW-1185">Reference proteome</keyword>
<proteinExistence type="predicted"/>